<keyword evidence="1" id="KW-0812">Transmembrane</keyword>
<protein>
    <submittedName>
        <fullName evidence="2">Uncharacterized protein</fullName>
    </submittedName>
</protein>
<name>A0A3N5BWL8_9BACI</name>
<proteinExistence type="predicted"/>
<feature type="transmembrane region" description="Helical" evidence="1">
    <location>
        <begin position="103"/>
        <end position="126"/>
    </location>
</feature>
<feature type="transmembrane region" description="Helical" evidence="1">
    <location>
        <begin position="32"/>
        <end position="48"/>
    </location>
</feature>
<keyword evidence="3" id="KW-1185">Reference proteome</keyword>
<keyword evidence="1" id="KW-1133">Transmembrane helix</keyword>
<keyword evidence="1" id="KW-0472">Membrane</keyword>
<dbReference type="AlphaFoldDB" id="A0A3N5BWL8"/>
<reference evidence="2 3" key="1">
    <citation type="submission" date="2018-11" db="EMBL/GenBank/DDBJ databases">
        <title>Genomic Encyclopedia of Type Strains, Phase IV (KMG-IV): sequencing the most valuable type-strain genomes for metagenomic binning, comparative biology and taxonomic classification.</title>
        <authorList>
            <person name="Goeker M."/>
        </authorList>
    </citation>
    <scope>NUCLEOTIDE SEQUENCE [LARGE SCALE GENOMIC DNA]</scope>
    <source>
        <strain evidence="2 3">DSM 18090</strain>
    </source>
</reference>
<dbReference type="EMBL" id="RKRF01000008">
    <property type="protein sequence ID" value="RPF54148.1"/>
    <property type="molecule type" value="Genomic_DNA"/>
</dbReference>
<sequence length="156" mass="18073">MRSYLSIFSLSYLFSIILIMIGESFFNRPGSLIIIICLLFLLIMLTFLHIKLNPYIKIVWVTISLCIITWGLFDWIGLISVSVMVWLGILIYLFASEQLKQKLLFTLGVLFKITVFTLTFYLVYFSIRESDIIGVAFGLFIALGTIYFVLRDKKQN</sequence>
<evidence type="ECO:0000313" key="3">
    <source>
        <dbReference type="Proteomes" id="UP000276443"/>
    </source>
</evidence>
<accession>A0A3N5BWL8</accession>
<gene>
    <name evidence="2" type="ORF">EDC24_1338</name>
</gene>
<evidence type="ECO:0000256" key="1">
    <source>
        <dbReference type="SAM" id="Phobius"/>
    </source>
</evidence>
<feature type="transmembrane region" description="Helical" evidence="1">
    <location>
        <begin position="132"/>
        <end position="150"/>
    </location>
</feature>
<evidence type="ECO:0000313" key="2">
    <source>
        <dbReference type="EMBL" id="RPF54148.1"/>
    </source>
</evidence>
<feature type="transmembrane region" description="Helical" evidence="1">
    <location>
        <begin position="55"/>
        <end position="73"/>
    </location>
</feature>
<comment type="caution">
    <text evidence="2">The sequence shown here is derived from an EMBL/GenBank/DDBJ whole genome shotgun (WGS) entry which is preliminary data.</text>
</comment>
<organism evidence="2 3">
    <name type="scientific">Aquisalibacillus elongatus</name>
    <dbReference type="NCBI Taxonomy" id="485577"/>
    <lineage>
        <taxon>Bacteria</taxon>
        <taxon>Bacillati</taxon>
        <taxon>Bacillota</taxon>
        <taxon>Bacilli</taxon>
        <taxon>Bacillales</taxon>
        <taxon>Bacillaceae</taxon>
        <taxon>Aquisalibacillus</taxon>
    </lineage>
</organism>
<feature type="transmembrane region" description="Helical" evidence="1">
    <location>
        <begin position="7"/>
        <end position="26"/>
    </location>
</feature>
<feature type="transmembrane region" description="Helical" evidence="1">
    <location>
        <begin position="79"/>
        <end position="96"/>
    </location>
</feature>
<dbReference type="Proteomes" id="UP000276443">
    <property type="component" value="Unassembled WGS sequence"/>
</dbReference>